<evidence type="ECO:0000256" key="2">
    <source>
        <dbReference type="ARBA" id="ARBA00012438"/>
    </source>
</evidence>
<dbReference type="CDD" id="cd00082">
    <property type="entry name" value="HisKA"/>
    <property type="match status" value="1"/>
</dbReference>
<keyword evidence="5 9" id="KW-0418">Kinase</keyword>
<evidence type="ECO:0000259" key="8">
    <source>
        <dbReference type="PROSITE" id="PS50109"/>
    </source>
</evidence>
<feature type="transmembrane region" description="Helical" evidence="7">
    <location>
        <begin position="7"/>
        <end position="27"/>
    </location>
</feature>
<dbReference type="Gene3D" id="1.10.287.130">
    <property type="match status" value="1"/>
</dbReference>
<dbReference type="CDD" id="cd00075">
    <property type="entry name" value="HATPase"/>
    <property type="match status" value="1"/>
</dbReference>
<dbReference type="Proteomes" id="UP001204144">
    <property type="component" value="Unassembled WGS sequence"/>
</dbReference>
<evidence type="ECO:0000313" key="10">
    <source>
        <dbReference type="Proteomes" id="UP001204144"/>
    </source>
</evidence>
<dbReference type="InterPro" id="IPR050351">
    <property type="entry name" value="BphY/WalK/GraS-like"/>
</dbReference>
<accession>A0AAE3H1N6</accession>
<keyword evidence="7" id="KW-0812">Transmembrane</keyword>
<protein>
    <recommendedName>
        <fullName evidence="2">histidine kinase</fullName>
        <ecNumber evidence="2">2.7.13.3</ecNumber>
    </recommendedName>
</protein>
<dbReference type="GO" id="GO:0004721">
    <property type="term" value="F:phosphoprotein phosphatase activity"/>
    <property type="evidence" value="ECO:0007669"/>
    <property type="project" value="TreeGrafter"/>
</dbReference>
<dbReference type="InterPro" id="IPR036097">
    <property type="entry name" value="HisK_dim/P_sf"/>
</dbReference>
<sequence>MFLSPRWISLFTSLLVSSITTGFLSFVPEVNLAMLFIAAIGSFFSTFFFTFYIIDLLVFKEVNQIYASIQKLKIRDFDISRKTLLKSVNPLKKLNREISNYVSKKQEEIDELKRMEIFRREFLADVSHELKTPIFAAQGFVHTLIDGALEDPVIAERFLKKAAKSLDGLDILVRDLVVLSQVETGDIKMIFGAFDILELVKEIFEQLENKANKRNTTLVYKPKDLRACWVYGDKQRLSQVLINLIDNAIKYGRDNGKVVVELNTENKKVEIVIEDNGPGIPQEQLPRIFERFYKVDKSRTREVGGTGLGLAIVKHILNAHDSTINVTSKIDKGTRFTFHLAKPPKEIA</sequence>
<evidence type="ECO:0000313" key="9">
    <source>
        <dbReference type="EMBL" id="MCP9763017.1"/>
    </source>
</evidence>
<dbReference type="SMART" id="SM00388">
    <property type="entry name" value="HisKA"/>
    <property type="match status" value="1"/>
</dbReference>
<evidence type="ECO:0000256" key="1">
    <source>
        <dbReference type="ARBA" id="ARBA00000085"/>
    </source>
</evidence>
<dbReference type="EC" id="2.7.13.3" evidence="2"/>
<dbReference type="InterPro" id="IPR003594">
    <property type="entry name" value="HATPase_dom"/>
</dbReference>
<organism evidence="9 10">
    <name type="scientific">Lacihabitans soyangensis</name>
    <dbReference type="NCBI Taxonomy" id="869394"/>
    <lineage>
        <taxon>Bacteria</taxon>
        <taxon>Pseudomonadati</taxon>
        <taxon>Bacteroidota</taxon>
        <taxon>Cytophagia</taxon>
        <taxon>Cytophagales</taxon>
        <taxon>Leadbetterellaceae</taxon>
        <taxon>Lacihabitans</taxon>
    </lineage>
</organism>
<keyword evidence="7" id="KW-0472">Membrane</keyword>
<dbReference type="PANTHER" id="PTHR45453">
    <property type="entry name" value="PHOSPHATE REGULON SENSOR PROTEIN PHOR"/>
    <property type="match status" value="1"/>
</dbReference>
<dbReference type="SMART" id="SM00387">
    <property type="entry name" value="HATPase_c"/>
    <property type="match status" value="1"/>
</dbReference>
<dbReference type="RefSeq" id="WP_255036800.1">
    <property type="nucleotide sequence ID" value="NZ_RJUF01000019.1"/>
</dbReference>
<dbReference type="GO" id="GO:0005886">
    <property type="term" value="C:plasma membrane"/>
    <property type="evidence" value="ECO:0007669"/>
    <property type="project" value="TreeGrafter"/>
</dbReference>
<feature type="domain" description="Histidine kinase" evidence="8">
    <location>
        <begin position="125"/>
        <end position="344"/>
    </location>
</feature>
<proteinExistence type="predicted"/>
<dbReference type="GO" id="GO:0016036">
    <property type="term" value="P:cellular response to phosphate starvation"/>
    <property type="evidence" value="ECO:0007669"/>
    <property type="project" value="TreeGrafter"/>
</dbReference>
<reference evidence="9 10" key="1">
    <citation type="submission" date="2018-11" db="EMBL/GenBank/DDBJ databases">
        <title>Novel bacteria species description.</title>
        <authorList>
            <person name="Han J.-H."/>
        </authorList>
    </citation>
    <scope>NUCLEOTIDE SEQUENCE [LARGE SCALE GENOMIC DNA]</scope>
    <source>
        <strain evidence="9 10">KCTC23259</strain>
    </source>
</reference>
<keyword evidence="10" id="KW-1185">Reference proteome</keyword>
<dbReference type="AlphaFoldDB" id="A0AAE3H1N6"/>
<evidence type="ECO:0000256" key="3">
    <source>
        <dbReference type="ARBA" id="ARBA00022553"/>
    </source>
</evidence>
<dbReference type="Pfam" id="PF02518">
    <property type="entry name" value="HATPase_c"/>
    <property type="match status" value="1"/>
</dbReference>
<dbReference type="PANTHER" id="PTHR45453:SF1">
    <property type="entry name" value="PHOSPHATE REGULON SENSOR PROTEIN PHOR"/>
    <property type="match status" value="1"/>
</dbReference>
<dbReference type="InterPro" id="IPR003661">
    <property type="entry name" value="HisK_dim/P_dom"/>
</dbReference>
<evidence type="ECO:0000256" key="6">
    <source>
        <dbReference type="ARBA" id="ARBA00023012"/>
    </source>
</evidence>
<dbReference type="Pfam" id="PF00512">
    <property type="entry name" value="HisKA"/>
    <property type="match status" value="1"/>
</dbReference>
<keyword evidence="3" id="KW-0597">Phosphoprotein</keyword>
<evidence type="ECO:0000256" key="4">
    <source>
        <dbReference type="ARBA" id="ARBA00022679"/>
    </source>
</evidence>
<evidence type="ECO:0000256" key="5">
    <source>
        <dbReference type="ARBA" id="ARBA00022777"/>
    </source>
</evidence>
<name>A0AAE3H1N6_9BACT</name>
<comment type="catalytic activity">
    <reaction evidence="1">
        <text>ATP + protein L-histidine = ADP + protein N-phospho-L-histidine.</text>
        <dbReference type="EC" id="2.7.13.3"/>
    </reaction>
</comment>
<dbReference type="InterPro" id="IPR005467">
    <property type="entry name" value="His_kinase_dom"/>
</dbReference>
<evidence type="ECO:0000256" key="7">
    <source>
        <dbReference type="SAM" id="Phobius"/>
    </source>
</evidence>
<dbReference type="PROSITE" id="PS50109">
    <property type="entry name" value="HIS_KIN"/>
    <property type="match status" value="1"/>
</dbReference>
<gene>
    <name evidence="9" type="ORF">EGI31_08625</name>
</gene>
<dbReference type="InterPro" id="IPR036890">
    <property type="entry name" value="HATPase_C_sf"/>
</dbReference>
<dbReference type="SUPFAM" id="SSF55874">
    <property type="entry name" value="ATPase domain of HSP90 chaperone/DNA topoisomerase II/histidine kinase"/>
    <property type="match status" value="1"/>
</dbReference>
<feature type="transmembrane region" description="Helical" evidence="7">
    <location>
        <begin position="33"/>
        <end position="54"/>
    </location>
</feature>
<dbReference type="EMBL" id="RJUF01000019">
    <property type="protein sequence ID" value="MCP9763017.1"/>
    <property type="molecule type" value="Genomic_DNA"/>
</dbReference>
<dbReference type="PRINTS" id="PR00344">
    <property type="entry name" value="BCTRLSENSOR"/>
</dbReference>
<keyword evidence="7" id="KW-1133">Transmembrane helix</keyword>
<keyword evidence="6" id="KW-0902">Two-component regulatory system</keyword>
<dbReference type="FunFam" id="3.30.565.10:FF:000006">
    <property type="entry name" value="Sensor histidine kinase WalK"/>
    <property type="match status" value="1"/>
</dbReference>
<keyword evidence="4" id="KW-0808">Transferase</keyword>
<dbReference type="Gene3D" id="3.30.565.10">
    <property type="entry name" value="Histidine kinase-like ATPase, C-terminal domain"/>
    <property type="match status" value="1"/>
</dbReference>
<dbReference type="SUPFAM" id="SSF47384">
    <property type="entry name" value="Homodimeric domain of signal transducing histidine kinase"/>
    <property type="match status" value="1"/>
</dbReference>
<dbReference type="GO" id="GO:0000155">
    <property type="term" value="F:phosphorelay sensor kinase activity"/>
    <property type="evidence" value="ECO:0007669"/>
    <property type="project" value="InterPro"/>
</dbReference>
<comment type="caution">
    <text evidence="9">The sequence shown here is derived from an EMBL/GenBank/DDBJ whole genome shotgun (WGS) entry which is preliminary data.</text>
</comment>
<dbReference type="InterPro" id="IPR004358">
    <property type="entry name" value="Sig_transdc_His_kin-like_C"/>
</dbReference>